<feature type="compositionally biased region" description="Basic residues" evidence="1">
    <location>
        <begin position="184"/>
        <end position="197"/>
    </location>
</feature>
<comment type="caution">
    <text evidence="2">The sequence shown here is derived from an EMBL/GenBank/DDBJ whole genome shotgun (WGS) entry which is preliminary data.</text>
</comment>
<protein>
    <submittedName>
        <fullName evidence="2">Uncharacterized protein</fullName>
    </submittedName>
</protein>
<reference evidence="2 3" key="1">
    <citation type="submission" date="2021-05" db="EMBL/GenBank/DDBJ databases">
        <title>Genome Assembly of Synthetic Allotetraploid Brassica napus Reveals Homoeologous Exchanges between Subgenomes.</title>
        <authorList>
            <person name="Davis J.T."/>
        </authorList>
    </citation>
    <scope>NUCLEOTIDE SEQUENCE [LARGE SCALE GENOMIC DNA]</scope>
    <source>
        <strain evidence="3">cv. Da-Ae</strain>
        <tissue evidence="2">Seedling</tissue>
    </source>
</reference>
<proteinExistence type="predicted"/>
<evidence type="ECO:0000313" key="3">
    <source>
        <dbReference type="Proteomes" id="UP000824890"/>
    </source>
</evidence>
<evidence type="ECO:0000313" key="2">
    <source>
        <dbReference type="EMBL" id="KAH0906762.1"/>
    </source>
</evidence>
<organism evidence="2 3">
    <name type="scientific">Brassica napus</name>
    <name type="common">Rape</name>
    <dbReference type="NCBI Taxonomy" id="3708"/>
    <lineage>
        <taxon>Eukaryota</taxon>
        <taxon>Viridiplantae</taxon>
        <taxon>Streptophyta</taxon>
        <taxon>Embryophyta</taxon>
        <taxon>Tracheophyta</taxon>
        <taxon>Spermatophyta</taxon>
        <taxon>Magnoliopsida</taxon>
        <taxon>eudicotyledons</taxon>
        <taxon>Gunneridae</taxon>
        <taxon>Pentapetalae</taxon>
        <taxon>rosids</taxon>
        <taxon>malvids</taxon>
        <taxon>Brassicales</taxon>
        <taxon>Brassicaceae</taxon>
        <taxon>Brassiceae</taxon>
        <taxon>Brassica</taxon>
    </lineage>
</organism>
<name>A0ABQ8BPP2_BRANA</name>
<feature type="compositionally biased region" description="Basic and acidic residues" evidence="1">
    <location>
        <begin position="169"/>
        <end position="183"/>
    </location>
</feature>
<feature type="region of interest" description="Disordered" evidence="1">
    <location>
        <begin position="166"/>
        <end position="219"/>
    </location>
</feature>
<dbReference type="Proteomes" id="UP000824890">
    <property type="component" value="Unassembled WGS sequence"/>
</dbReference>
<dbReference type="EMBL" id="JAGKQM010000010">
    <property type="protein sequence ID" value="KAH0906762.1"/>
    <property type="molecule type" value="Genomic_DNA"/>
</dbReference>
<evidence type="ECO:0000256" key="1">
    <source>
        <dbReference type="SAM" id="MobiDB-lite"/>
    </source>
</evidence>
<gene>
    <name evidence="2" type="ORF">HID58_038589</name>
</gene>
<keyword evidence="3" id="KW-1185">Reference proteome</keyword>
<accession>A0ABQ8BPP2</accession>
<sequence>MPLMAPSVPPGFAPKSIVAPEVFEQMQLYMNCTDPEERRIREFKMKMALQDLSMNSGAQSSYLRLEDSPMISGVQNKNVGRVFDFRTAEAVQENPQTEGAFLNIPTLPERDGDNRVLMSNTTPTGESLQKELTVAKRSRQTEMVEMPFRMIEGSGEYLPPKPGALFSIGHDEHSASGKSDRSKSSKRKGASWKRFKQAPKGVLSAAGIEPPGVTQDEGDSGALIQKYWSWCVKDGT</sequence>